<dbReference type="EMBL" id="QEFC01001886">
    <property type="protein sequence ID" value="KAE9455002.1"/>
    <property type="molecule type" value="Genomic_DNA"/>
</dbReference>
<evidence type="ECO:0000256" key="2">
    <source>
        <dbReference type="SAM" id="SignalP"/>
    </source>
</evidence>
<evidence type="ECO:0000313" key="3">
    <source>
        <dbReference type="EMBL" id="KAE9455002.1"/>
    </source>
</evidence>
<dbReference type="InterPro" id="IPR033249">
    <property type="entry name" value="CLE_plant"/>
</dbReference>
<keyword evidence="2" id="KW-0732">Signal</keyword>
<feature type="region of interest" description="Disordered" evidence="1">
    <location>
        <begin position="56"/>
        <end position="89"/>
    </location>
</feature>
<dbReference type="PANTHER" id="PTHR34545:SF8">
    <property type="entry name" value="CLAVATA3_ESR (CLE)-RELATED PROTEIN 21"/>
    <property type="match status" value="1"/>
</dbReference>
<dbReference type="GO" id="GO:0048731">
    <property type="term" value="P:system development"/>
    <property type="evidence" value="ECO:0007669"/>
    <property type="project" value="InterPro"/>
</dbReference>
<feature type="signal peptide" evidence="2">
    <location>
        <begin position="1"/>
        <end position="31"/>
    </location>
</feature>
<feature type="non-terminal residue" evidence="3">
    <location>
        <position position="1"/>
    </location>
</feature>
<evidence type="ECO:0000256" key="1">
    <source>
        <dbReference type="SAM" id="MobiDB-lite"/>
    </source>
</evidence>
<organism evidence="3">
    <name type="scientific">Rhododendron williamsianum</name>
    <dbReference type="NCBI Taxonomy" id="262921"/>
    <lineage>
        <taxon>Eukaryota</taxon>
        <taxon>Viridiplantae</taxon>
        <taxon>Streptophyta</taxon>
        <taxon>Embryophyta</taxon>
        <taxon>Tracheophyta</taxon>
        <taxon>Spermatophyta</taxon>
        <taxon>Magnoliopsida</taxon>
        <taxon>eudicotyledons</taxon>
        <taxon>Gunneridae</taxon>
        <taxon>Pentapetalae</taxon>
        <taxon>asterids</taxon>
        <taxon>Ericales</taxon>
        <taxon>Ericaceae</taxon>
        <taxon>Ericoideae</taxon>
        <taxon>Rhodoreae</taxon>
        <taxon>Rhododendron</taxon>
    </lineage>
</organism>
<proteinExistence type="predicted"/>
<dbReference type="PANTHER" id="PTHR34545">
    <property type="entry name" value="CLAVATA3/ESR (CLE)-RELATED PROTEIN 22"/>
    <property type="match status" value="1"/>
</dbReference>
<sequence>MGMKRAELACLSLLLVMMMLIELEITAPCFADSSNGYNKFSRFKGRSHHMNSLKTHQDFKELNGGTNGGDVFGAEKRKVSTGPNPLHNR</sequence>
<comment type="caution">
    <text evidence="3">The sequence shown here is derived from an EMBL/GenBank/DDBJ whole genome shotgun (WGS) entry which is preliminary data.</text>
</comment>
<accession>A0A6A4LC21</accession>
<feature type="chain" id="PRO_5025571690" evidence="2">
    <location>
        <begin position="32"/>
        <end position="89"/>
    </location>
</feature>
<dbReference type="AlphaFoldDB" id="A0A6A4LC21"/>
<dbReference type="OrthoDB" id="1405557at2759"/>
<reference evidence="3" key="1">
    <citation type="journal article" date="2019" name="Genome Biol. Evol.">
        <title>The Rhododendron genome and chromosomal organization provide insight into shared whole-genome duplications across the heath family (Ericaceae).</title>
        <authorList>
            <person name="Soza V.L."/>
            <person name="Lindsley D."/>
            <person name="Waalkes A."/>
            <person name="Ramage E."/>
            <person name="Patwardhan R.P."/>
            <person name="Burton J.N."/>
            <person name="Adey A."/>
            <person name="Kumar A."/>
            <person name="Qiu R."/>
            <person name="Shendure J."/>
            <person name="Hall B."/>
        </authorList>
    </citation>
    <scope>NUCLEOTIDE SEQUENCE</scope>
    <source>
        <strain evidence="3">RSF 1966-606</strain>
    </source>
</reference>
<name>A0A6A4LC21_9ERIC</name>
<gene>
    <name evidence="3" type="ORF">C3L33_13095</name>
</gene>
<protein>
    <submittedName>
        <fullName evidence="3">Uncharacterized protein</fullName>
    </submittedName>
</protein>